<reference evidence="1" key="1">
    <citation type="journal article" date="2021" name="Proc. Natl. Acad. Sci. U.S.A.">
        <title>A Catalog of Tens of Thousands of Viruses from Human Metagenomes Reveals Hidden Associations with Chronic Diseases.</title>
        <authorList>
            <person name="Tisza M.J."/>
            <person name="Buck C.B."/>
        </authorList>
    </citation>
    <scope>NUCLEOTIDE SEQUENCE</scope>
    <source>
        <strain evidence="1">CtvNP11</strain>
    </source>
</reference>
<dbReference type="EMBL" id="BK015403">
    <property type="protein sequence ID" value="DAE05124.1"/>
    <property type="molecule type" value="Genomic_DNA"/>
</dbReference>
<name>A0A8S5PFX8_9CAUD</name>
<protein>
    <submittedName>
        <fullName evidence="1">Uncharacterized protein</fullName>
    </submittedName>
</protein>
<organism evidence="1">
    <name type="scientific">Siphoviridae sp. ctvNP11</name>
    <dbReference type="NCBI Taxonomy" id="2825721"/>
    <lineage>
        <taxon>Viruses</taxon>
        <taxon>Duplodnaviria</taxon>
        <taxon>Heunggongvirae</taxon>
        <taxon>Uroviricota</taxon>
        <taxon>Caudoviricetes</taxon>
    </lineage>
</organism>
<evidence type="ECO:0000313" key="1">
    <source>
        <dbReference type="EMBL" id="DAE05124.1"/>
    </source>
</evidence>
<accession>A0A8S5PFX8</accession>
<proteinExistence type="predicted"/>
<sequence>MSEKQTNTWQKNMMGLTFRYADGRISIFKSALEAIGRPEFYHFLYNPAKQMFAIQACGIDEEGANRLPKHSTDDRYEIKSKGLVRLIYQSCGWDRTRSYRLPGVEYPQHRLVNYDLSRAIPIFEGRIDKKTQEAQRGEKALKA</sequence>